<proteinExistence type="predicted"/>
<protein>
    <submittedName>
        <fullName evidence="1">Uncharacterized protein</fullName>
    </submittedName>
</protein>
<evidence type="ECO:0000313" key="1">
    <source>
        <dbReference type="EMBL" id="KQK80287.1"/>
    </source>
</evidence>
<sequence>MVKSSRTDSVYIFLVYRILYSPLTKIGQSQNNGNLIKMDTANKIVSEMAIHHYLKTGDMSNSSSKISETAGKIIHGYKITNKTNSSGNTFVGKELHDGNQLDIVPGVLAVLTKMD</sequence>
<organism evidence="1 2">
    <name type="scientific">Amazona aestiva</name>
    <name type="common">Blue-fronted Amazon parrot</name>
    <dbReference type="NCBI Taxonomy" id="12930"/>
    <lineage>
        <taxon>Eukaryota</taxon>
        <taxon>Metazoa</taxon>
        <taxon>Chordata</taxon>
        <taxon>Craniata</taxon>
        <taxon>Vertebrata</taxon>
        <taxon>Euteleostomi</taxon>
        <taxon>Archelosauria</taxon>
        <taxon>Archosauria</taxon>
        <taxon>Dinosauria</taxon>
        <taxon>Saurischia</taxon>
        <taxon>Theropoda</taxon>
        <taxon>Coelurosauria</taxon>
        <taxon>Aves</taxon>
        <taxon>Neognathae</taxon>
        <taxon>Neoaves</taxon>
        <taxon>Telluraves</taxon>
        <taxon>Australaves</taxon>
        <taxon>Psittaciformes</taxon>
        <taxon>Psittacidae</taxon>
        <taxon>Amazona</taxon>
    </lineage>
</organism>
<reference evidence="1 2" key="1">
    <citation type="submission" date="2015-10" db="EMBL/GenBank/DDBJ databases">
        <authorList>
            <person name="Gilbert D.G."/>
        </authorList>
    </citation>
    <scope>NUCLEOTIDE SEQUENCE [LARGE SCALE GENOMIC DNA]</scope>
    <source>
        <strain evidence="1">FVVF132</strain>
    </source>
</reference>
<evidence type="ECO:0000313" key="2">
    <source>
        <dbReference type="Proteomes" id="UP000051836"/>
    </source>
</evidence>
<name>A0A0Q3MCA3_AMAAE</name>
<accession>A0A0Q3MCA3</accession>
<gene>
    <name evidence="1" type="ORF">AAES_94619</name>
</gene>
<dbReference type="EMBL" id="LMAW01002537">
    <property type="protein sequence ID" value="KQK80287.1"/>
    <property type="molecule type" value="Genomic_DNA"/>
</dbReference>
<keyword evidence="2" id="KW-1185">Reference proteome</keyword>
<dbReference type="AlphaFoldDB" id="A0A0Q3MCA3"/>
<dbReference type="Proteomes" id="UP000051836">
    <property type="component" value="Unassembled WGS sequence"/>
</dbReference>
<comment type="caution">
    <text evidence="1">The sequence shown here is derived from an EMBL/GenBank/DDBJ whole genome shotgun (WGS) entry which is preliminary data.</text>
</comment>